<feature type="transmembrane region" description="Helical" evidence="5">
    <location>
        <begin position="400"/>
        <end position="421"/>
    </location>
</feature>
<feature type="compositionally biased region" description="Low complexity" evidence="4">
    <location>
        <begin position="560"/>
        <end position="574"/>
    </location>
</feature>
<dbReference type="Proteomes" id="UP000827284">
    <property type="component" value="Unassembled WGS sequence"/>
</dbReference>
<sequence length="1075" mass="115565">MLQRIFTTKNGAAARSRSPLLLFILLLFIAPLTVFADTPPSPRRLPAFAKFNNKLYLQGGYNATDYVGQLMSLDLSVNWPSSAPAWDTSLPAGIITSRHGMAAIPRNFSAGLGNSTQGYLLLVGSSNNITASFWNAYDIQQNRWSSVAVTPKAPLTAADSFPHLQGQSVVTDPSTGYVYVVGGYWNTSYNRLMIMDPSTRTLLSFETVTNKTSLTSESAVWSTARNTILVFGGSVAPPNVAAGISLATVQEYNPATAVWSSLATTGDTPAGRMDQCVAASDDGTTMILFGGSNGGTTFYNSIYLFDVATAKWTQGTPAPNFRTRMACAYSQNQFVAWGGSSGDDRSTMLNTGPVIYDIQFDKWSGTYSSTPPTAPPAPSPGNGTDSGSSGGGSGGKSSGAVIGGAVGAVVVIVAVIGFIFYKKKKNRAQKAFSEDARVAASLAADGDNSYHNPKGSSDDSPPPSTATPDGAKGFYANKKSTPSNDYLIASKNRRQQQQMLYQQQLLLQQQQEQQQQQHPWVINTATTPKADAVTMAGLLSESRPYTGYTDAYSEHDEQLSLVPPSSNWSSVSGSRPHSGTGLLTNDERGAAAQNNSNAFVIHHPLQKQGGSNPLPPAIPETPPFQSTLAAAAAGLASALSANNSSQSGSVKSHSGPIHIPTHSQLNTMISGPIPNAQNQMLNTANFTSSNPSTGSAMSLGTGPSQGISPPMSPVGTAFSSDQQVQQQLPRQMYAGSAGNRSISSEIGVPGQFKQLGNYQPQPYRPGPYQPGSATSSAAISVPGSVTGSQSNPYAPPSRPYTAADTAASSSSDDIQHPMQQQQQQQQQQKQKQQKQQQQQQQNRAMNDQSNSDASRPRSPSALLKDTDEMYGASPNMSALRDSKSPQIYPDILAYYAATAPSTPALANKSFDGLDAKQQELLQQLYQEHQQQLQQLLLKQQLQQREQELELQIHQQQQQLQQQQLELQRQQQQQLQQQQLQQLQYQLHQQELQEQQRQQQLRHYLPSGMPSGQMSGYNAQKEAQMAAMGYNAQKAAQMAAMGQGRSEGYRSPSPSRGPHLYVAGTPTDYVAPPRKY</sequence>
<keyword evidence="1" id="KW-0880">Kelch repeat</keyword>
<dbReference type="AlphaFoldDB" id="A0A9P3H7F3"/>
<name>A0A9P3H7F3_9FUNG</name>
<reference evidence="7" key="1">
    <citation type="submission" date="2021-11" db="EMBL/GenBank/DDBJ databases">
        <authorList>
            <person name="Herlambang A."/>
            <person name="Guo Y."/>
            <person name="Takashima Y."/>
            <person name="Nishizawa T."/>
        </authorList>
    </citation>
    <scope>NUCLEOTIDE SEQUENCE</scope>
    <source>
        <strain evidence="7">E1425</strain>
    </source>
</reference>
<feature type="coiled-coil region" evidence="3">
    <location>
        <begin position="918"/>
        <end position="999"/>
    </location>
</feature>
<keyword evidence="6" id="KW-0732">Signal</keyword>
<reference evidence="7" key="2">
    <citation type="journal article" date="2022" name="Microbiol. Resour. Announc.">
        <title>Whole-Genome Sequence of Entomortierella parvispora E1425, a Mucoromycotan Fungus Associated with Burkholderiaceae-Related Endosymbiotic Bacteria.</title>
        <authorList>
            <person name="Herlambang A."/>
            <person name="Guo Y."/>
            <person name="Takashima Y."/>
            <person name="Narisawa K."/>
            <person name="Ohta H."/>
            <person name="Nishizawa T."/>
        </authorList>
    </citation>
    <scope>NUCLEOTIDE SEQUENCE</scope>
    <source>
        <strain evidence="7">E1425</strain>
    </source>
</reference>
<dbReference type="OrthoDB" id="10251809at2759"/>
<feature type="region of interest" description="Disordered" evidence="4">
    <location>
        <begin position="444"/>
        <end position="484"/>
    </location>
</feature>
<dbReference type="SUPFAM" id="SSF117281">
    <property type="entry name" value="Kelch motif"/>
    <property type="match status" value="1"/>
</dbReference>
<feature type="region of interest" description="Disordered" evidence="4">
    <location>
        <begin position="367"/>
        <end position="397"/>
    </location>
</feature>
<dbReference type="InterPro" id="IPR015915">
    <property type="entry name" value="Kelch-typ_b-propeller"/>
</dbReference>
<keyword evidence="2" id="KW-0677">Repeat</keyword>
<feature type="compositionally biased region" description="Low complexity" evidence="4">
    <location>
        <begin position="801"/>
        <end position="812"/>
    </location>
</feature>
<evidence type="ECO:0000256" key="5">
    <source>
        <dbReference type="SAM" id="Phobius"/>
    </source>
</evidence>
<keyword evidence="3" id="KW-0175">Coiled coil</keyword>
<feature type="region of interest" description="Disordered" evidence="4">
    <location>
        <begin position="642"/>
        <end position="665"/>
    </location>
</feature>
<gene>
    <name evidence="7" type="ORF">EMPS_03884</name>
</gene>
<proteinExistence type="predicted"/>
<comment type="caution">
    <text evidence="7">The sequence shown here is derived from an EMBL/GenBank/DDBJ whole genome shotgun (WGS) entry which is preliminary data.</text>
</comment>
<dbReference type="PANTHER" id="PTHR46228:SF2">
    <property type="entry name" value="KELCH REPEAT PROTEIN (AFU_ORTHOLOGUE AFUA_4G14350)"/>
    <property type="match status" value="1"/>
</dbReference>
<keyword evidence="5" id="KW-0472">Membrane</keyword>
<keyword evidence="5" id="KW-1133">Transmembrane helix</keyword>
<feature type="compositionally biased region" description="Gly residues" evidence="4">
    <location>
        <begin position="388"/>
        <end position="397"/>
    </location>
</feature>
<keyword evidence="8" id="KW-1185">Reference proteome</keyword>
<keyword evidence="5" id="KW-0812">Transmembrane</keyword>
<evidence type="ECO:0000256" key="2">
    <source>
        <dbReference type="ARBA" id="ARBA00022737"/>
    </source>
</evidence>
<dbReference type="PANTHER" id="PTHR46228">
    <property type="entry name" value="KELCH DOMAIN-CONTAINING PROTEIN"/>
    <property type="match status" value="1"/>
</dbReference>
<feature type="compositionally biased region" description="Low complexity" evidence="4">
    <location>
        <begin position="819"/>
        <end position="841"/>
    </location>
</feature>
<dbReference type="EMBL" id="BQFW01000005">
    <property type="protein sequence ID" value="GJJ71534.1"/>
    <property type="molecule type" value="Genomic_DNA"/>
</dbReference>
<dbReference type="Pfam" id="PF24681">
    <property type="entry name" value="Kelch_KLHDC2_KLHL20_DRC7"/>
    <property type="match status" value="1"/>
</dbReference>
<organism evidence="7 8">
    <name type="scientific">Entomortierella parvispora</name>
    <dbReference type="NCBI Taxonomy" id="205924"/>
    <lineage>
        <taxon>Eukaryota</taxon>
        <taxon>Fungi</taxon>
        <taxon>Fungi incertae sedis</taxon>
        <taxon>Mucoromycota</taxon>
        <taxon>Mortierellomycotina</taxon>
        <taxon>Mortierellomycetes</taxon>
        <taxon>Mortierellales</taxon>
        <taxon>Mortierellaceae</taxon>
        <taxon>Entomortierella</taxon>
    </lineage>
</organism>
<evidence type="ECO:0008006" key="9">
    <source>
        <dbReference type="Google" id="ProtNLM"/>
    </source>
</evidence>
<evidence type="ECO:0000256" key="3">
    <source>
        <dbReference type="SAM" id="Coils"/>
    </source>
</evidence>
<evidence type="ECO:0000313" key="8">
    <source>
        <dbReference type="Proteomes" id="UP000827284"/>
    </source>
</evidence>
<feature type="region of interest" description="Disordered" evidence="4">
    <location>
        <begin position="688"/>
        <end position="882"/>
    </location>
</feature>
<evidence type="ECO:0000313" key="7">
    <source>
        <dbReference type="EMBL" id="GJJ71534.1"/>
    </source>
</evidence>
<feature type="region of interest" description="Disordered" evidence="4">
    <location>
        <begin position="560"/>
        <end position="585"/>
    </location>
</feature>
<feature type="compositionally biased region" description="Polar residues" evidence="4">
    <location>
        <begin position="772"/>
        <end position="792"/>
    </location>
</feature>
<evidence type="ECO:0000256" key="1">
    <source>
        <dbReference type="ARBA" id="ARBA00022441"/>
    </source>
</evidence>
<protein>
    <recommendedName>
        <fullName evidence="9">Galactose oxidase</fullName>
    </recommendedName>
</protein>
<feature type="compositionally biased region" description="Polar residues" evidence="4">
    <location>
        <begin position="842"/>
        <end position="853"/>
    </location>
</feature>
<feature type="compositionally biased region" description="Polar residues" evidence="4">
    <location>
        <begin position="717"/>
        <end position="729"/>
    </location>
</feature>
<evidence type="ECO:0000256" key="4">
    <source>
        <dbReference type="SAM" id="MobiDB-lite"/>
    </source>
</evidence>
<feature type="signal peptide" evidence="6">
    <location>
        <begin position="1"/>
        <end position="36"/>
    </location>
</feature>
<feature type="region of interest" description="Disordered" evidence="4">
    <location>
        <begin position="1038"/>
        <end position="1075"/>
    </location>
</feature>
<feature type="chain" id="PRO_5040476521" description="Galactose oxidase" evidence="6">
    <location>
        <begin position="37"/>
        <end position="1075"/>
    </location>
</feature>
<dbReference type="Gene3D" id="2.120.10.80">
    <property type="entry name" value="Kelch-type beta propeller"/>
    <property type="match status" value="2"/>
</dbReference>
<evidence type="ECO:0000256" key="6">
    <source>
        <dbReference type="SAM" id="SignalP"/>
    </source>
</evidence>
<accession>A0A9P3H7F3</accession>
<feature type="compositionally biased region" description="Polar residues" evidence="4">
    <location>
        <begin position="688"/>
        <end position="707"/>
    </location>
</feature>